<proteinExistence type="predicted"/>
<dbReference type="EMBL" id="CACVKT020006658">
    <property type="protein sequence ID" value="CAC5403039.1"/>
    <property type="molecule type" value="Genomic_DNA"/>
</dbReference>
<dbReference type="Proteomes" id="UP000507470">
    <property type="component" value="Unassembled WGS sequence"/>
</dbReference>
<evidence type="ECO:0000313" key="4">
    <source>
        <dbReference type="Proteomes" id="UP000507470"/>
    </source>
</evidence>
<accession>A0A6J8D546</accession>
<keyword evidence="2" id="KW-1133">Transmembrane helix</keyword>
<dbReference type="OrthoDB" id="6175317at2759"/>
<evidence type="ECO:0000313" key="3">
    <source>
        <dbReference type="EMBL" id="CAC5403039.1"/>
    </source>
</evidence>
<feature type="transmembrane region" description="Helical" evidence="2">
    <location>
        <begin position="33"/>
        <end position="54"/>
    </location>
</feature>
<evidence type="ECO:0000256" key="2">
    <source>
        <dbReference type="SAM" id="Phobius"/>
    </source>
</evidence>
<feature type="compositionally biased region" description="Basic and acidic residues" evidence="1">
    <location>
        <begin position="344"/>
        <end position="358"/>
    </location>
</feature>
<evidence type="ECO:0000256" key="1">
    <source>
        <dbReference type="SAM" id="MobiDB-lite"/>
    </source>
</evidence>
<protein>
    <submittedName>
        <fullName evidence="3">Uncharacterized protein</fullName>
    </submittedName>
</protein>
<keyword evidence="2" id="KW-0472">Membrane</keyword>
<organism evidence="3 4">
    <name type="scientific">Mytilus coruscus</name>
    <name type="common">Sea mussel</name>
    <dbReference type="NCBI Taxonomy" id="42192"/>
    <lineage>
        <taxon>Eukaryota</taxon>
        <taxon>Metazoa</taxon>
        <taxon>Spiralia</taxon>
        <taxon>Lophotrochozoa</taxon>
        <taxon>Mollusca</taxon>
        <taxon>Bivalvia</taxon>
        <taxon>Autobranchia</taxon>
        <taxon>Pteriomorphia</taxon>
        <taxon>Mytilida</taxon>
        <taxon>Mytiloidea</taxon>
        <taxon>Mytilidae</taxon>
        <taxon>Mytilinae</taxon>
        <taxon>Mytilus</taxon>
    </lineage>
</organism>
<gene>
    <name evidence="3" type="ORF">MCOR_36952</name>
</gene>
<feature type="region of interest" description="Disordered" evidence="1">
    <location>
        <begin position="334"/>
        <end position="358"/>
    </location>
</feature>
<dbReference type="AlphaFoldDB" id="A0A6J8D546"/>
<keyword evidence="2" id="KW-0812">Transmembrane</keyword>
<feature type="region of interest" description="Disordered" evidence="1">
    <location>
        <begin position="398"/>
        <end position="420"/>
    </location>
</feature>
<sequence length="483" mass="54748">MPIEETTTVASDTTLTSETTVPLLFTSEALSQGLIVGIVIGSFVLVFIAAVIFLTRRFLLEKNNLEKVDNLQGNYIGHHTIALQQSSSPPQYEIVKNTNNQHEYTNIAMTNSNECINNVENEDERKHIATLEDKTRGKYETKGNQYEVIDPTAITSFCHSKEDKPRVTENYTVLDHKETGFDRSKMSDKNQSYELAKPINTENDHYVISKEGIHACAGCHSKDDETQVTENDDERKHIAPLEDETQGKFETKGNQYEEIDPTAITSVCHSKEDKPRVTENYTVLDPKETGFDRSKMTDKKQSYELAKPINTENDHYVISKEGIHACAGCQSKDDETQVTENDDERQHIAPHEDETQGKYETKGNQYEEIDPTAITSFCHSKKDKPRVTENYTVLDPKETGFDRSKMSDKNQSDELAKPISPENAQYVMSKEGKYVCAGRSNQKELENIYNHAVDNVYDSGSYKRKDFGTADTYDHFVGQKNGR</sequence>
<reference evidence="3 4" key="1">
    <citation type="submission" date="2020-06" db="EMBL/GenBank/DDBJ databases">
        <authorList>
            <person name="Li R."/>
            <person name="Bekaert M."/>
        </authorList>
    </citation>
    <scope>NUCLEOTIDE SEQUENCE [LARGE SCALE GENOMIC DNA]</scope>
    <source>
        <strain evidence="4">wild</strain>
    </source>
</reference>
<feature type="compositionally biased region" description="Basic and acidic residues" evidence="1">
    <location>
        <begin position="398"/>
        <end position="416"/>
    </location>
</feature>
<keyword evidence="4" id="KW-1185">Reference proteome</keyword>
<name>A0A6J8D546_MYTCO</name>